<dbReference type="EMBL" id="SDVB01000170">
    <property type="protein sequence ID" value="RYC17494.1"/>
    <property type="molecule type" value="Genomic_DNA"/>
</dbReference>
<evidence type="ECO:0000313" key="2">
    <source>
        <dbReference type="Proteomes" id="UP000291088"/>
    </source>
</evidence>
<sequence>MASFFSNIFSAFSGASRDKTAPTAGAEPQAHAGCTIHAAPIREGSQYRLAGRIEKVVDGETLERTFIRADVFTSADDALECTFRKARQIIDQNGTSLFADGVKSRPV</sequence>
<keyword evidence="2" id="KW-1185">Reference proteome</keyword>
<reference evidence="1 2" key="1">
    <citation type="submission" date="2019-01" db="EMBL/GenBank/DDBJ databases">
        <authorList>
            <person name="Deng T."/>
        </authorList>
    </citation>
    <scope>NUCLEOTIDE SEQUENCE [LARGE SCALE GENOMIC DNA]</scope>
    <source>
        <strain evidence="1 2">F8825</strain>
    </source>
</reference>
<proteinExistence type="predicted"/>
<dbReference type="InterPro" id="IPR018772">
    <property type="entry name" value="Transcription_activator_HlyU"/>
</dbReference>
<gene>
    <name evidence="1" type="ORF">EUU22_05780</name>
</gene>
<dbReference type="Proteomes" id="UP000291088">
    <property type="component" value="Unassembled WGS sequence"/>
</dbReference>
<dbReference type="OrthoDB" id="9800971at2"/>
<dbReference type="Pfam" id="PF10115">
    <property type="entry name" value="HlyU"/>
    <property type="match status" value="1"/>
</dbReference>
<dbReference type="AlphaFoldDB" id="A0A4V1RRS7"/>
<comment type="caution">
    <text evidence="1">The sequence shown here is derived from an EMBL/GenBank/DDBJ whole genome shotgun (WGS) entry which is preliminary data.</text>
</comment>
<dbReference type="RefSeq" id="WP_129331104.1">
    <property type="nucleotide sequence ID" value="NZ_SDVB01000170.1"/>
</dbReference>
<accession>A0A4V1RRS7</accession>
<organism evidence="1 2">
    <name type="scientific">Ciceribacter ferrooxidans</name>
    <dbReference type="NCBI Taxonomy" id="2509717"/>
    <lineage>
        <taxon>Bacteria</taxon>
        <taxon>Pseudomonadati</taxon>
        <taxon>Pseudomonadota</taxon>
        <taxon>Alphaproteobacteria</taxon>
        <taxon>Hyphomicrobiales</taxon>
        <taxon>Rhizobiaceae</taxon>
        <taxon>Ciceribacter</taxon>
    </lineage>
</organism>
<name>A0A4V1RRS7_9HYPH</name>
<protein>
    <submittedName>
        <fullName evidence="1">Transcriptional activator HlyU</fullName>
    </submittedName>
</protein>
<evidence type="ECO:0000313" key="1">
    <source>
        <dbReference type="EMBL" id="RYC17494.1"/>
    </source>
</evidence>